<dbReference type="Proteomes" id="UP000287033">
    <property type="component" value="Unassembled WGS sequence"/>
</dbReference>
<evidence type="ECO:0000313" key="2">
    <source>
        <dbReference type="Proteomes" id="UP000287033"/>
    </source>
</evidence>
<evidence type="ECO:0000313" key="1">
    <source>
        <dbReference type="EMBL" id="GCC49489.1"/>
    </source>
</evidence>
<accession>A0A401U3M9</accession>
<gene>
    <name evidence="1" type="ORF">chiPu_0033894</name>
</gene>
<comment type="caution">
    <text evidence="1">The sequence shown here is derived from an EMBL/GenBank/DDBJ whole genome shotgun (WGS) entry which is preliminary data.</text>
</comment>
<protein>
    <submittedName>
        <fullName evidence="1">Uncharacterized protein</fullName>
    </submittedName>
</protein>
<dbReference type="EMBL" id="BEZZ01275148">
    <property type="protein sequence ID" value="GCC49489.1"/>
    <property type="molecule type" value="Genomic_DNA"/>
</dbReference>
<name>A0A401U3M9_CHIPU</name>
<organism evidence="1 2">
    <name type="scientific">Chiloscyllium punctatum</name>
    <name type="common">Brownbanded bambooshark</name>
    <name type="synonym">Hemiscyllium punctatum</name>
    <dbReference type="NCBI Taxonomy" id="137246"/>
    <lineage>
        <taxon>Eukaryota</taxon>
        <taxon>Metazoa</taxon>
        <taxon>Chordata</taxon>
        <taxon>Craniata</taxon>
        <taxon>Vertebrata</taxon>
        <taxon>Chondrichthyes</taxon>
        <taxon>Elasmobranchii</taxon>
        <taxon>Galeomorphii</taxon>
        <taxon>Galeoidea</taxon>
        <taxon>Orectolobiformes</taxon>
        <taxon>Hemiscylliidae</taxon>
        <taxon>Chiloscyllium</taxon>
    </lineage>
</organism>
<keyword evidence="2" id="KW-1185">Reference proteome</keyword>
<sequence length="141" mass="15278">MALSRRAVRGAGTGRRLSRRARAVRIAGTRDRGRADRLLQPDALRAVADRDAGYFRARFLSVRDRSFHPRLQANAAALCLRAGGIGRGAGERLQMERAVRARDLHRDRRSDPPDAGLAHALCRCQCAGLVPAGPVAGFPSS</sequence>
<dbReference type="AlphaFoldDB" id="A0A401U3M9"/>
<reference evidence="1 2" key="1">
    <citation type="journal article" date="2018" name="Nat. Ecol. Evol.">
        <title>Shark genomes provide insights into elasmobranch evolution and the origin of vertebrates.</title>
        <authorList>
            <person name="Hara Y"/>
            <person name="Yamaguchi K"/>
            <person name="Onimaru K"/>
            <person name="Kadota M"/>
            <person name="Koyanagi M"/>
            <person name="Keeley SD"/>
            <person name="Tatsumi K"/>
            <person name="Tanaka K"/>
            <person name="Motone F"/>
            <person name="Kageyama Y"/>
            <person name="Nozu R"/>
            <person name="Adachi N"/>
            <person name="Nishimura O"/>
            <person name="Nakagawa R"/>
            <person name="Tanegashima C"/>
            <person name="Kiyatake I"/>
            <person name="Matsumoto R"/>
            <person name="Murakumo K"/>
            <person name="Nishida K"/>
            <person name="Terakita A"/>
            <person name="Kuratani S"/>
            <person name="Sato K"/>
            <person name="Hyodo S Kuraku.S."/>
        </authorList>
    </citation>
    <scope>NUCLEOTIDE SEQUENCE [LARGE SCALE GENOMIC DNA]</scope>
</reference>
<feature type="non-terminal residue" evidence="1">
    <location>
        <position position="141"/>
    </location>
</feature>
<proteinExistence type="predicted"/>